<feature type="region of interest" description="Disordered" evidence="1">
    <location>
        <begin position="79"/>
        <end position="99"/>
    </location>
</feature>
<dbReference type="Proteomes" id="UP001218218">
    <property type="component" value="Unassembled WGS sequence"/>
</dbReference>
<keyword evidence="3" id="KW-1185">Reference proteome</keyword>
<organism evidence="2 3">
    <name type="scientific">Mycena albidolilacea</name>
    <dbReference type="NCBI Taxonomy" id="1033008"/>
    <lineage>
        <taxon>Eukaryota</taxon>
        <taxon>Fungi</taxon>
        <taxon>Dikarya</taxon>
        <taxon>Basidiomycota</taxon>
        <taxon>Agaricomycotina</taxon>
        <taxon>Agaricomycetes</taxon>
        <taxon>Agaricomycetidae</taxon>
        <taxon>Agaricales</taxon>
        <taxon>Marasmiineae</taxon>
        <taxon>Mycenaceae</taxon>
        <taxon>Mycena</taxon>
    </lineage>
</organism>
<name>A0AAD7E938_9AGAR</name>
<evidence type="ECO:0000313" key="2">
    <source>
        <dbReference type="EMBL" id="KAJ7302529.1"/>
    </source>
</evidence>
<gene>
    <name evidence="2" type="ORF">DFH08DRAFT_989164</name>
</gene>
<proteinExistence type="predicted"/>
<evidence type="ECO:0000256" key="1">
    <source>
        <dbReference type="SAM" id="MobiDB-lite"/>
    </source>
</evidence>
<reference evidence="2" key="1">
    <citation type="submission" date="2023-03" db="EMBL/GenBank/DDBJ databases">
        <title>Massive genome expansion in bonnet fungi (Mycena s.s.) driven by repeated elements and novel gene families across ecological guilds.</title>
        <authorList>
            <consortium name="Lawrence Berkeley National Laboratory"/>
            <person name="Harder C.B."/>
            <person name="Miyauchi S."/>
            <person name="Viragh M."/>
            <person name="Kuo A."/>
            <person name="Thoen E."/>
            <person name="Andreopoulos B."/>
            <person name="Lu D."/>
            <person name="Skrede I."/>
            <person name="Drula E."/>
            <person name="Henrissat B."/>
            <person name="Morin E."/>
            <person name="Kohler A."/>
            <person name="Barry K."/>
            <person name="LaButti K."/>
            <person name="Morin E."/>
            <person name="Salamov A."/>
            <person name="Lipzen A."/>
            <person name="Mereny Z."/>
            <person name="Hegedus B."/>
            <person name="Baldrian P."/>
            <person name="Stursova M."/>
            <person name="Weitz H."/>
            <person name="Taylor A."/>
            <person name="Grigoriev I.V."/>
            <person name="Nagy L.G."/>
            <person name="Martin F."/>
            <person name="Kauserud H."/>
        </authorList>
    </citation>
    <scope>NUCLEOTIDE SEQUENCE</scope>
    <source>
        <strain evidence="2">CBHHK002</strain>
    </source>
</reference>
<feature type="compositionally biased region" description="Basic and acidic residues" evidence="1">
    <location>
        <begin position="20"/>
        <end position="30"/>
    </location>
</feature>
<dbReference type="EMBL" id="JARIHO010000115">
    <property type="protein sequence ID" value="KAJ7302529.1"/>
    <property type="molecule type" value="Genomic_DNA"/>
</dbReference>
<comment type="caution">
    <text evidence="2">The sequence shown here is derived from an EMBL/GenBank/DDBJ whole genome shotgun (WGS) entry which is preliminary data.</text>
</comment>
<sequence>MLRASPRGGRRPTTLRQRARGREGEERASTHESCTVITSPHSPRVTLAIVLSDRDDTIERKHYTIVLADPINTWPNVGVIPSRRSRGGPGNRTPSPREWQLPERIHSPQRLLFLSFYLGHMERSPDKILRSLKMYKRRCKTGQDKTHNSMIYVSGGNRTPSPRECVFQSNGNNGARRLPSTEASTHDFVHQPYAIMLDDQSMQWMDRMESDSLQWGISLATIRGPRDLYVLKKQYAISCGCDGQIELDYYLLAASSCERKTFAQKKEKDFEYTPVMPLEGIDPSSPHRS</sequence>
<feature type="region of interest" description="Disordered" evidence="1">
    <location>
        <begin position="1"/>
        <end position="35"/>
    </location>
</feature>
<evidence type="ECO:0000313" key="3">
    <source>
        <dbReference type="Proteomes" id="UP001218218"/>
    </source>
</evidence>
<protein>
    <submittedName>
        <fullName evidence="2">Uncharacterized protein</fullName>
    </submittedName>
</protein>
<dbReference type="AlphaFoldDB" id="A0AAD7E938"/>
<accession>A0AAD7E938</accession>